<feature type="compositionally biased region" description="Low complexity" evidence="1">
    <location>
        <begin position="24"/>
        <end position="34"/>
    </location>
</feature>
<name>V9FGI7_PHYNI</name>
<protein>
    <submittedName>
        <fullName evidence="2">Uncharacterized protein</fullName>
    </submittedName>
</protein>
<gene>
    <name evidence="2" type="ORF">F443_05896</name>
</gene>
<evidence type="ECO:0000256" key="1">
    <source>
        <dbReference type="SAM" id="MobiDB-lite"/>
    </source>
</evidence>
<dbReference type="AlphaFoldDB" id="V9FGI7"/>
<dbReference type="EMBL" id="ANIZ01001006">
    <property type="protein sequence ID" value="ETI50570.1"/>
    <property type="molecule type" value="Genomic_DNA"/>
</dbReference>
<evidence type="ECO:0000313" key="2">
    <source>
        <dbReference type="EMBL" id="ETI50570.1"/>
    </source>
</evidence>
<accession>V9FGI7</accession>
<feature type="region of interest" description="Disordered" evidence="1">
    <location>
        <begin position="89"/>
        <end position="110"/>
    </location>
</feature>
<organism evidence="2 3">
    <name type="scientific">Phytophthora nicotianae P1569</name>
    <dbReference type="NCBI Taxonomy" id="1317065"/>
    <lineage>
        <taxon>Eukaryota</taxon>
        <taxon>Sar</taxon>
        <taxon>Stramenopiles</taxon>
        <taxon>Oomycota</taxon>
        <taxon>Peronosporomycetes</taxon>
        <taxon>Peronosporales</taxon>
        <taxon>Peronosporaceae</taxon>
        <taxon>Phytophthora</taxon>
    </lineage>
</organism>
<proteinExistence type="predicted"/>
<reference evidence="2 3" key="1">
    <citation type="submission" date="2013-11" db="EMBL/GenBank/DDBJ databases">
        <title>The Genome Sequence of Phytophthora parasitica P1569.</title>
        <authorList>
            <consortium name="The Broad Institute Genomics Platform"/>
            <person name="Russ C."/>
            <person name="Tyler B."/>
            <person name="Panabieres F."/>
            <person name="Shan W."/>
            <person name="Tripathy S."/>
            <person name="Grunwald N."/>
            <person name="Machado M."/>
            <person name="Johnson C.S."/>
            <person name="Arredondo F."/>
            <person name="Hong C."/>
            <person name="Coffey M."/>
            <person name="Young S.K."/>
            <person name="Zeng Q."/>
            <person name="Gargeya S."/>
            <person name="Fitzgerald M."/>
            <person name="Abouelleil A."/>
            <person name="Alvarado L."/>
            <person name="Chapman S.B."/>
            <person name="Gainer-Dewar J."/>
            <person name="Goldberg J."/>
            <person name="Griggs A."/>
            <person name="Gujja S."/>
            <person name="Hansen M."/>
            <person name="Howarth C."/>
            <person name="Imamovic A."/>
            <person name="Ireland A."/>
            <person name="Larimer J."/>
            <person name="McCowan C."/>
            <person name="Murphy C."/>
            <person name="Pearson M."/>
            <person name="Poon T.W."/>
            <person name="Priest M."/>
            <person name="Roberts A."/>
            <person name="Saif S."/>
            <person name="Shea T."/>
            <person name="Sykes S."/>
            <person name="Wortman J."/>
            <person name="Nusbaum C."/>
            <person name="Birren B."/>
        </authorList>
    </citation>
    <scope>NUCLEOTIDE SEQUENCE [LARGE SCALE GENOMIC DNA]</scope>
    <source>
        <strain evidence="2 3">P1569</strain>
    </source>
</reference>
<dbReference type="Proteomes" id="UP000018721">
    <property type="component" value="Unassembled WGS sequence"/>
</dbReference>
<keyword evidence="3" id="KW-1185">Reference proteome</keyword>
<feature type="region of interest" description="Disordered" evidence="1">
    <location>
        <begin position="1"/>
        <end position="57"/>
    </location>
</feature>
<comment type="caution">
    <text evidence="2">The sequence shown here is derived from an EMBL/GenBank/DDBJ whole genome shotgun (WGS) entry which is preliminary data.</text>
</comment>
<dbReference type="HOGENOM" id="CLU_2077705_0_0_1"/>
<sequence>MALNRSPNPRPRQQRRRHEEDTAADAASSTQSDTGVATDSELDMDVPHSTQQSPVDPMAMMRQIFEYMSTTQRQNQGQMTQMLQQQVAVQKPQKKKGNPPSFNGQASDDIELWLFSTE</sequence>
<evidence type="ECO:0000313" key="3">
    <source>
        <dbReference type="Proteomes" id="UP000018721"/>
    </source>
</evidence>